<keyword evidence="3" id="KW-1185">Reference proteome</keyword>
<dbReference type="AlphaFoldDB" id="A0AAW3ZKG3"/>
<dbReference type="Gene3D" id="3.40.390.10">
    <property type="entry name" value="Collagenase (Catalytic Domain)"/>
    <property type="match status" value="1"/>
</dbReference>
<feature type="chain" id="PRO_5043677555" evidence="1">
    <location>
        <begin position="22"/>
        <end position="446"/>
    </location>
</feature>
<evidence type="ECO:0000313" key="2">
    <source>
        <dbReference type="EMBL" id="MBD8525400.1"/>
    </source>
</evidence>
<protein>
    <submittedName>
        <fullName evidence="2">Ig-like domain repeat protein</fullName>
    </submittedName>
</protein>
<gene>
    <name evidence="2" type="ORF">IFO71_06560</name>
</gene>
<feature type="signal peptide" evidence="1">
    <location>
        <begin position="1"/>
        <end position="21"/>
    </location>
</feature>
<organism evidence="2 3">
    <name type="scientific">Pseudomarimonas arenosa</name>
    <dbReference type="NCBI Taxonomy" id="2774145"/>
    <lineage>
        <taxon>Bacteria</taxon>
        <taxon>Pseudomonadati</taxon>
        <taxon>Pseudomonadota</taxon>
        <taxon>Gammaproteobacteria</taxon>
        <taxon>Lysobacterales</taxon>
        <taxon>Lysobacteraceae</taxon>
        <taxon>Pseudomarimonas</taxon>
    </lineage>
</organism>
<sequence length="446" mass="46887">MNSLRVCIAVALCLSAGSALGGAFTASSNTGFPITAVMHPKGYTGSGGNVNNTVCLDTRVLPTGVSAATVEATVQKAVRTWNRQRAVTGNLSLPFGNNDVTVFPQIDYESTLAHEIGHCVGLAHPNLATESGLPSADRNYTQARVGVNTVFDLDAGTDTLKGSSDDVRGDDVNRFWFRKGNNDPMAFPSIIDPSTFSVSLSDLPMGHSYAANGDRDVLNALGYPNTESVMQQGQFNNEAQRRITPEDQSTLRIGMAGVDETQGTGDDYTLSLNYIGQVSSDNACDIQINFNPDGDFAYCSFGATTINSSHLRITVATVSLDRDTDWYFSPTENTQISVSTNPSPPATGTSNTMTVFVDRLFGGMTGTPDGNFEVQLGNQTCTGTLSASDTDTSTGSCSITPSSTGTQTLSALYLGNAGFDASVVSQSVTVGNAAPADQVFYSGFEG</sequence>
<dbReference type="GO" id="GO:0008237">
    <property type="term" value="F:metallopeptidase activity"/>
    <property type="evidence" value="ECO:0007669"/>
    <property type="project" value="InterPro"/>
</dbReference>
<dbReference type="Proteomes" id="UP000613768">
    <property type="component" value="Unassembled WGS sequence"/>
</dbReference>
<proteinExistence type="predicted"/>
<name>A0AAW3ZKG3_9GAMM</name>
<evidence type="ECO:0000256" key="1">
    <source>
        <dbReference type="SAM" id="SignalP"/>
    </source>
</evidence>
<dbReference type="RefSeq" id="WP_192028753.1">
    <property type="nucleotide sequence ID" value="NZ_JACYTR010000009.1"/>
</dbReference>
<evidence type="ECO:0000313" key="3">
    <source>
        <dbReference type="Proteomes" id="UP000613768"/>
    </source>
</evidence>
<reference evidence="2 3" key="1">
    <citation type="submission" date="2020-09" db="EMBL/GenBank/DDBJ databases">
        <title>Pseudoxanthomonas sp. CAU 1598 isolated from sand of Yaerae Beach.</title>
        <authorList>
            <person name="Kim W."/>
        </authorList>
    </citation>
    <scope>NUCLEOTIDE SEQUENCE [LARGE SCALE GENOMIC DNA]</scope>
    <source>
        <strain evidence="2 3">CAU 1598</strain>
    </source>
</reference>
<comment type="caution">
    <text evidence="2">The sequence shown here is derived from an EMBL/GenBank/DDBJ whole genome shotgun (WGS) entry which is preliminary data.</text>
</comment>
<dbReference type="EMBL" id="JACYTR010000009">
    <property type="protein sequence ID" value="MBD8525400.1"/>
    <property type="molecule type" value="Genomic_DNA"/>
</dbReference>
<keyword evidence="1" id="KW-0732">Signal</keyword>
<accession>A0AAW3ZKG3</accession>
<dbReference type="InterPro" id="IPR024079">
    <property type="entry name" value="MetalloPept_cat_dom_sf"/>
</dbReference>
<dbReference type="SUPFAM" id="SSF55486">
    <property type="entry name" value="Metalloproteases ('zincins'), catalytic domain"/>
    <property type="match status" value="1"/>
</dbReference>